<dbReference type="RefSeq" id="XP_015968332.1">
    <property type="nucleotide sequence ID" value="XM_016112846.3"/>
</dbReference>
<comment type="subcellular location">
    <subcellularLocation>
        <location evidence="1">Membrane</location>
    </subcellularLocation>
</comment>
<keyword evidence="4" id="KW-0813">Transport</keyword>
<sequence length="215" mass="23652">MLSVFHHSMDTLSSTVSTLKIPSVPTQTHHHRELFYHHFIRTNTPNCQPCVSSSTASIIPRTSKKAAASTFLPVSASSSSPPLQPRSSSPIFHAKPATGYAAAIIEVAQSTKSLHAVHMDVQRLLRFLQSSNNNDKGEAAATMMKEVGKQGKFQRHVVALLRMLMKKGKLGILGEVLKEFERIYEELCGTQVVLVSSEELLGIAKKVRQTPSFVF</sequence>
<evidence type="ECO:0000256" key="4">
    <source>
        <dbReference type="ARBA" id="ARBA00022448"/>
    </source>
</evidence>
<evidence type="ECO:0000256" key="5">
    <source>
        <dbReference type="ARBA" id="ARBA00022781"/>
    </source>
</evidence>
<reference evidence="10" key="2">
    <citation type="submission" date="2025-08" db="UniProtKB">
        <authorList>
            <consortium name="RefSeq"/>
        </authorList>
    </citation>
    <scope>IDENTIFICATION</scope>
    <source>
        <tissue evidence="10">Whole plant</tissue>
    </source>
</reference>
<reference evidence="9" key="1">
    <citation type="journal article" date="2016" name="Nat. Genet.">
        <title>The genome sequences of Arachis duranensis and Arachis ipaensis, the diploid ancestors of cultivated peanut.</title>
        <authorList>
            <person name="Bertioli D.J."/>
            <person name="Cannon S.B."/>
            <person name="Froenicke L."/>
            <person name="Huang G."/>
            <person name="Farmer A.D."/>
            <person name="Cannon E.K."/>
            <person name="Liu X."/>
            <person name="Gao D."/>
            <person name="Clevenger J."/>
            <person name="Dash S."/>
            <person name="Ren L."/>
            <person name="Moretzsohn M.C."/>
            <person name="Shirasawa K."/>
            <person name="Huang W."/>
            <person name="Vidigal B."/>
            <person name="Abernathy B."/>
            <person name="Chu Y."/>
            <person name="Niederhuth C.E."/>
            <person name="Umale P."/>
            <person name="Araujo A.C."/>
            <person name="Kozik A."/>
            <person name="Kim K.D."/>
            <person name="Burow M.D."/>
            <person name="Varshney R.K."/>
            <person name="Wang X."/>
            <person name="Zhang X."/>
            <person name="Barkley N."/>
            <person name="Guimaraes P.M."/>
            <person name="Isobe S."/>
            <person name="Guo B."/>
            <person name="Liao B."/>
            <person name="Stalker H.T."/>
            <person name="Schmitz R.J."/>
            <person name="Scheffler B.E."/>
            <person name="Leal-Bertioli S.C."/>
            <person name="Xun X."/>
            <person name="Jackson S.A."/>
            <person name="Michelmore R."/>
            <person name="Ozias-Akins P."/>
        </authorList>
    </citation>
    <scope>NUCLEOTIDE SEQUENCE [LARGE SCALE GENOMIC DNA]</scope>
    <source>
        <strain evidence="9">cv. V14167</strain>
    </source>
</reference>
<dbReference type="GeneID" id="107491920"/>
<dbReference type="InterPro" id="IPR000711">
    <property type="entry name" value="ATPase_OSCP/dsu"/>
</dbReference>
<evidence type="ECO:0000313" key="10">
    <source>
        <dbReference type="RefSeq" id="XP_015968332.1"/>
    </source>
</evidence>
<dbReference type="OrthoDB" id="1262810at2759"/>
<evidence type="ECO:0000256" key="3">
    <source>
        <dbReference type="ARBA" id="ARBA00011648"/>
    </source>
</evidence>
<dbReference type="Pfam" id="PF00213">
    <property type="entry name" value="OSCP"/>
    <property type="match status" value="1"/>
</dbReference>
<comment type="subunit">
    <text evidence="3">F-type ATPases have 2 components, CF(1) - the catalytic core - and CF(0) - the membrane proton channel. CF(1) has five subunits: alpha(3), beta(3), gamma(1), delta(1), epsilon(1). CF(0) has three main subunits: a, b and c.</text>
</comment>
<evidence type="ECO:0000256" key="1">
    <source>
        <dbReference type="ARBA" id="ARBA00004370"/>
    </source>
</evidence>
<evidence type="ECO:0000256" key="2">
    <source>
        <dbReference type="ARBA" id="ARBA00007046"/>
    </source>
</evidence>
<evidence type="ECO:0000313" key="9">
    <source>
        <dbReference type="Proteomes" id="UP000515211"/>
    </source>
</evidence>
<dbReference type="Gene3D" id="1.10.520.20">
    <property type="entry name" value="N-terminal domain of the delta subunit of the F1F0-ATP synthase"/>
    <property type="match status" value="1"/>
</dbReference>
<dbReference type="Proteomes" id="UP000515211">
    <property type="component" value="Chromosome 6"/>
</dbReference>
<keyword evidence="7" id="KW-0472">Membrane</keyword>
<gene>
    <name evidence="10" type="primary">LOC107491920</name>
</gene>
<keyword evidence="8" id="KW-0066">ATP synthesis</keyword>
<keyword evidence="5" id="KW-0375">Hydrogen ion transport</keyword>
<protein>
    <submittedName>
        <fullName evidence="10">Uncharacterized protein LOC107491920</fullName>
    </submittedName>
</protein>
<evidence type="ECO:0000256" key="8">
    <source>
        <dbReference type="ARBA" id="ARBA00023310"/>
    </source>
</evidence>
<accession>A0A6P4DMJ8</accession>
<dbReference type="PANTHER" id="PTHR11910">
    <property type="entry name" value="ATP SYNTHASE DELTA CHAIN"/>
    <property type="match status" value="1"/>
</dbReference>
<dbReference type="AlphaFoldDB" id="A0A6P4DMJ8"/>
<comment type="similarity">
    <text evidence="2">Belongs to the ATPase delta chain family.</text>
</comment>
<organism evidence="9 10">
    <name type="scientific">Arachis duranensis</name>
    <name type="common">Wild peanut</name>
    <dbReference type="NCBI Taxonomy" id="130453"/>
    <lineage>
        <taxon>Eukaryota</taxon>
        <taxon>Viridiplantae</taxon>
        <taxon>Streptophyta</taxon>
        <taxon>Embryophyta</taxon>
        <taxon>Tracheophyta</taxon>
        <taxon>Spermatophyta</taxon>
        <taxon>Magnoliopsida</taxon>
        <taxon>eudicotyledons</taxon>
        <taxon>Gunneridae</taxon>
        <taxon>Pentapetalae</taxon>
        <taxon>rosids</taxon>
        <taxon>fabids</taxon>
        <taxon>Fabales</taxon>
        <taxon>Fabaceae</taxon>
        <taxon>Papilionoideae</taxon>
        <taxon>50 kb inversion clade</taxon>
        <taxon>dalbergioids sensu lato</taxon>
        <taxon>Dalbergieae</taxon>
        <taxon>Pterocarpus clade</taxon>
        <taxon>Arachis</taxon>
    </lineage>
</organism>
<dbReference type="SUPFAM" id="SSF47928">
    <property type="entry name" value="N-terminal domain of the delta subunit of the F1F0-ATP synthase"/>
    <property type="match status" value="1"/>
</dbReference>
<dbReference type="InterPro" id="IPR026015">
    <property type="entry name" value="ATP_synth_OSCP/delta_N_sf"/>
</dbReference>
<keyword evidence="9" id="KW-1185">Reference proteome</keyword>
<dbReference type="GO" id="GO:0016020">
    <property type="term" value="C:membrane"/>
    <property type="evidence" value="ECO:0007669"/>
    <property type="project" value="UniProtKB-SubCell"/>
</dbReference>
<evidence type="ECO:0000256" key="7">
    <source>
        <dbReference type="ARBA" id="ARBA00023136"/>
    </source>
</evidence>
<dbReference type="GO" id="GO:0046933">
    <property type="term" value="F:proton-transporting ATP synthase activity, rotational mechanism"/>
    <property type="evidence" value="ECO:0007669"/>
    <property type="project" value="InterPro"/>
</dbReference>
<dbReference type="KEGG" id="adu:107491920"/>
<name>A0A6P4DMJ8_ARADU</name>
<keyword evidence="6" id="KW-0406">Ion transport</keyword>
<evidence type="ECO:0000256" key="6">
    <source>
        <dbReference type="ARBA" id="ARBA00023065"/>
    </source>
</evidence>
<proteinExistence type="inferred from homology"/>